<feature type="region of interest" description="Disordered" evidence="1">
    <location>
        <begin position="699"/>
        <end position="728"/>
    </location>
</feature>
<dbReference type="AlphaFoldDB" id="A0AAN0XZU6"/>
<organism evidence="3 4">
    <name type="scientific">Vibrio breoganii</name>
    <dbReference type="NCBI Taxonomy" id="553239"/>
    <lineage>
        <taxon>Bacteria</taxon>
        <taxon>Pseudomonadati</taxon>
        <taxon>Pseudomonadota</taxon>
        <taxon>Gammaproteobacteria</taxon>
        <taxon>Vibrionales</taxon>
        <taxon>Vibrionaceae</taxon>
        <taxon>Vibrio</taxon>
    </lineage>
</organism>
<name>A0AAN0XZU6_9VIBR</name>
<gene>
    <name evidence="3" type="ORF">A6E01_20785</name>
</gene>
<feature type="compositionally biased region" description="Polar residues" evidence="1">
    <location>
        <begin position="699"/>
        <end position="708"/>
    </location>
</feature>
<dbReference type="InterPro" id="IPR021781">
    <property type="entry name" value="RctB_central_dom"/>
</dbReference>
<dbReference type="Pfam" id="PF11826">
    <property type="entry name" value="RctB_central"/>
    <property type="match status" value="1"/>
</dbReference>
<feature type="domain" description="Replication initiator protein RctB central region" evidence="2">
    <location>
        <begin position="234"/>
        <end position="410"/>
    </location>
</feature>
<dbReference type="KEGG" id="vbr:A6E01_20785"/>
<reference evidence="3 4" key="1">
    <citation type="submission" date="2016-06" db="EMBL/GenBank/DDBJ databases">
        <title>Adaptive Radiation by Waves of Gene Transfer Leads to Fine-Scale Resource Partitioning in Marine Microbes.</title>
        <authorList>
            <person name="Hehemann J.-H."/>
            <person name="Arevalo P."/>
            <person name="Datta M.S."/>
            <person name="Yu X."/>
            <person name="Corzett C."/>
            <person name="Henschel A."/>
            <person name="Preheim S.P."/>
            <person name="Timberlake S."/>
            <person name="Alm E.J."/>
            <person name="Polz M.F."/>
        </authorList>
    </citation>
    <scope>NUCLEOTIDE SEQUENCE [LARGE SCALE GENOMIC DNA]</scope>
    <source>
        <strain evidence="3 4">FF50</strain>
        <plasmid evidence="3 4">unnamed1</plasmid>
    </source>
</reference>
<evidence type="ECO:0000313" key="4">
    <source>
        <dbReference type="Proteomes" id="UP000092018"/>
    </source>
</evidence>
<dbReference type="RefSeq" id="WP_065211409.1">
    <property type="nucleotide sequence ID" value="NZ_CP016179.1"/>
</dbReference>
<evidence type="ECO:0000256" key="1">
    <source>
        <dbReference type="SAM" id="MobiDB-lite"/>
    </source>
</evidence>
<protein>
    <recommendedName>
        <fullName evidence="2">Replication initiator protein RctB central region domain-containing protein</fullName>
    </recommendedName>
</protein>
<evidence type="ECO:0000313" key="3">
    <source>
        <dbReference type="EMBL" id="ANO35650.1"/>
    </source>
</evidence>
<sequence length="728" mass="82720">MFSTNTIIRIQSETAIRSSFVMLPDTETHDYEFDEYRSALGEFEKAKAPLELLRVICKYSVRKPLLKTDFLAESLNNSPSAITKTMKKLEEIGLLIALKETIEVQHPFTDKTGQTTTKTHKLNARAKCYRLKRLDELSDVEKADIAILTSGSKSKQVAQSQRMNEGKKAANLARQKLSVTGKIVDNKNLETLVRQKGSYWGEILAVVHGRVIPKSQLITLNHFGQSPLHLNAESASGVYGHKDWPILKALLSLTVWYHRSSLLANNKRIPENYTPISLHDILAVRQVVDGTTTRNAVIKSLIRINDTKYTPIGRYSFEGIPQDLYGAGESISLVKYISNLSAKPPEIYIDQDGIEQVDYEKINFKSVMFAIKWPEDLFEKLMTENHFAYPPTQISSRDPMSVRLYDYCRRFTAMHNNREFEGSLLKLTTELLGVHRPESALEGVELIKTEITRCINKVCSDESGSVIPEEYRREGNWRSVNLFGIIFSVNFEDNAIHAVQTEDFIHELNPTEHPMVEMIGDTPTAKNLMFESILKPLHIDEKVNRGLMHNASVRKYSIVSKHYPDAYVSRYSSDKTIEFFTKLILEDSTVQAYCPISKAIDVVRSTLKDISLININGNELEVDDFNQVVSFIRNATNTENTLLDDYVITRLIDTRFGHQADEVKSFTAAVIDHLNPKSPHSVDKRTLTAHARQLFSEITQQSTPNHSSEPNKIEEGLFTNMDDDKHFL</sequence>
<proteinExistence type="predicted"/>
<keyword evidence="3" id="KW-0614">Plasmid</keyword>
<geneLocation type="plasmid" evidence="3 4">
    <name>unnamed1</name>
</geneLocation>
<dbReference type="EMBL" id="CP016179">
    <property type="protein sequence ID" value="ANO35650.1"/>
    <property type="molecule type" value="Genomic_DNA"/>
</dbReference>
<evidence type="ECO:0000259" key="2">
    <source>
        <dbReference type="Pfam" id="PF11826"/>
    </source>
</evidence>
<dbReference type="Proteomes" id="UP000092018">
    <property type="component" value="Plasmid unnamed1"/>
</dbReference>
<accession>A0AAN0XZU6</accession>